<evidence type="ECO:0000313" key="3">
    <source>
        <dbReference type="EMBL" id="APZ91707.1"/>
    </source>
</evidence>
<keyword evidence="4" id="KW-1185">Reference proteome</keyword>
<dbReference type="AlphaFoldDB" id="A0A1P8WCB4"/>
<dbReference type="InterPro" id="IPR015943">
    <property type="entry name" value="WD40/YVTN_repeat-like_dom_sf"/>
</dbReference>
<dbReference type="InterPro" id="IPR011047">
    <property type="entry name" value="Quinoprotein_ADH-like_sf"/>
</dbReference>
<organism evidence="3 4">
    <name type="scientific">Fuerstiella marisgermanici</name>
    <dbReference type="NCBI Taxonomy" id="1891926"/>
    <lineage>
        <taxon>Bacteria</taxon>
        <taxon>Pseudomonadati</taxon>
        <taxon>Planctomycetota</taxon>
        <taxon>Planctomycetia</taxon>
        <taxon>Planctomycetales</taxon>
        <taxon>Planctomycetaceae</taxon>
        <taxon>Fuerstiella</taxon>
    </lineage>
</organism>
<feature type="domain" description="Pyrrolo-quinoline quinone repeat" evidence="2">
    <location>
        <begin position="82"/>
        <end position="233"/>
    </location>
</feature>
<feature type="signal peptide" evidence="1">
    <location>
        <begin position="1"/>
        <end position="21"/>
    </location>
</feature>
<feature type="chain" id="PRO_5012681732" evidence="1">
    <location>
        <begin position="22"/>
        <end position="427"/>
    </location>
</feature>
<reference evidence="3 4" key="1">
    <citation type="journal article" date="2016" name="Front. Microbiol.">
        <title>Fuerstia marisgermanicae gen. nov., sp. nov., an Unusual Member of the Phylum Planctomycetes from the German Wadden Sea.</title>
        <authorList>
            <person name="Kohn T."/>
            <person name="Heuer A."/>
            <person name="Jogler M."/>
            <person name="Vollmers J."/>
            <person name="Boedeker C."/>
            <person name="Bunk B."/>
            <person name="Rast P."/>
            <person name="Borchert D."/>
            <person name="Glockner I."/>
            <person name="Freese H.M."/>
            <person name="Klenk H.P."/>
            <person name="Overmann J."/>
            <person name="Kaster A.K."/>
            <person name="Rohde M."/>
            <person name="Wiegand S."/>
            <person name="Jogler C."/>
        </authorList>
    </citation>
    <scope>NUCLEOTIDE SEQUENCE [LARGE SCALE GENOMIC DNA]</scope>
    <source>
        <strain evidence="3 4">NH11</strain>
    </source>
</reference>
<dbReference type="SMART" id="SM00564">
    <property type="entry name" value="PQQ"/>
    <property type="match status" value="4"/>
</dbReference>
<dbReference type="PANTHER" id="PTHR34512:SF30">
    <property type="entry name" value="OUTER MEMBRANE PROTEIN ASSEMBLY FACTOR BAMB"/>
    <property type="match status" value="1"/>
</dbReference>
<dbReference type="PANTHER" id="PTHR34512">
    <property type="entry name" value="CELL SURFACE PROTEIN"/>
    <property type="match status" value="1"/>
</dbReference>
<keyword evidence="1" id="KW-0732">Signal</keyword>
<dbReference type="KEGG" id="fmr:Fuma_01298"/>
<dbReference type="EMBL" id="CP017641">
    <property type="protein sequence ID" value="APZ91707.1"/>
    <property type="molecule type" value="Genomic_DNA"/>
</dbReference>
<gene>
    <name evidence="3" type="primary">bamB_2</name>
    <name evidence="3" type="ORF">Fuma_01298</name>
</gene>
<dbReference type="InterPro" id="IPR002372">
    <property type="entry name" value="PQQ_rpt_dom"/>
</dbReference>
<dbReference type="InterPro" id="IPR018391">
    <property type="entry name" value="PQQ_b-propeller_rpt"/>
</dbReference>
<proteinExistence type="predicted"/>
<dbReference type="Proteomes" id="UP000187735">
    <property type="component" value="Chromosome"/>
</dbReference>
<evidence type="ECO:0000259" key="2">
    <source>
        <dbReference type="Pfam" id="PF13360"/>
    </source>
</evidence>
<dbReference type="Pfam" id="PF13360">
    <property type="entry name" value="PQQ_2"/>
    <property type="match status" value="2"/>
</dbReference>
<feature type="domain" description="Pyrrolo-quinoline quinone repeat" evidence="2">
    <location>
        <begin position="237"/>
        <end position="418"/>
    </location>
</feature>
<sequence length="427" mass="46317" precursor="true">MFRFLSIPVFLIASLSDGSHAAEWPSWRGPNGNGVANGSGYATEWSADSNITWKHAITGIGASTPAVTNGRIFYTSTHNGKNLVTCIGMDGKQIWQHNFGKSLEGKQGKDGTGANPSPLTDGERVFVYFKSGDFGCFNLAGDLVWQTNVFDRFAEVTTETLWWDLGTSPVFTSNAIVITMMHTGPSYLAAFNPADGELLWKHDRKTDAPREAAQSYTTPVVTTNPDGKEVIVVTGADYVTCHDASDGAELWRVGSLNPEHNEYFRSISSSVATDGIVIAPYARGGTLTAIKMGGTGNVTDSHVLWTNKGTSADVPTPTVANARVFVLRDVKNDRGTIDCLDLKTGKTIWSGQLEKHRMTFRASPILADGKLYVTRQDGAVFVIDAMADEFKVISKNEIGGEHTVATPVFVDGKILLRTQEHIYLIAE</sequence>
<dbReference type="OrthoDB" id="244732at2"/>
<protein>
    <submittedName>
        <fullName evidence="3">Outer membrane protein assembly factor BamB</fullName>
    </submittedName>
</protein>
<accession>A0A1P8WCB4</accession>
<dbReference type="SUPFAM" id="SSF50998">
    <property type="entry name" value="Quinoprotein alcohol dehydrogenase-like"/>
    <property type="match status" value="1"/>
</dbReference>
<dbReference type="Gene3D" id="2.40.10.480">
    <property type="match status" value="1"/>
</dbReference>
<evidence type="ECO:0000313" key="4">
    <source>
        <dbReference type="Proteomes" id="UP000187735"/>
    </source>
</evidence>
<dbReference type="STRING" id="1891926.Fuma_01298"/>
<evidence type="ECO:0000256" key="1">
    <source>
        <dbReference type="SAM" id="SignalP"/>
    </source>
</evidence>
<dbReference type="Gene3D" id="2.130.10.10">
    <property type="entry name" value="YVTN repeat-like/Quinoprotein amine dehydrogenase"/>
    <property type="match status" value="1"/>
</dbReference>
<dbReference type="RefSeq" id="WP_077023426.1">
    <property type="nucleotide sequence ID" value="NZ_CP017641.1"/>
</dbReference>
<name>A0A1P8WCB4_9PLAN</name>